<reference evidence="3" key="1">
    <citation type="submission" date="2015-11" db="EMBL/GenBank/DDBJ databases">
        <title>De novo transcriptome assembly of four potential Pierce s Disease insect vectors from Arizona vineyards.</title>
        <authorList>
            <person name="Tassone E.E."/>
        </authorList>
    </citation>
    <scope>NUCLEOTIDE SEQUENCE</scope>
</reference>
<evidence type="ECO:0000256" key="1">
    <source>
        <dbReference type="SAM" id="MobiDB-lite"/>
    </source>
</evidence>
<proteinExistence type="predicted"/>
<accession>A0A1B6J872</accession>
<gene>
    <name evidence="3" type="ORF">g.7340</name>
</gene>
<dbReference type="InterPro" id="IPR026321">
    <property type="entry name" value="CC134"/>
</dbReference>
<sequence>MLNKTTVLFVCLIECVFILTVRNNEVVSQQKELFKQLFKLRRLEQLEAVKKMRALPEGKQHKMIQTVTKTIFDVILKSREVLESSGFTPGVSDFPESETVRDALSLVLENTALIGEMVLRLPEVVEPVLRSTSEWPVLLTWSLAFVNQTQLLDTSTTKLVYLVGQELNLTNRDPDYINPYKYAKQKVSVKADPEKEPIKKKKKTEIPRGPRLTLPQSGDL</sequence>
<dbReference type="PANTHER" id="PTHR14735">
    <property type="entry name" value="COILED-COIL DOMAIN-CONTAINING PROTEIN 134"/>
    <property type="match status" value="1"/>
</dbReference>
<protein>
    <recommendedName>
        <fullName evidence="4">Coiled-coil domain-containing protein 134</fullName>
    </recommendedName>
</protein>
<evidence type="ECO:0008006" key="4">
    <source>
        <dbReference type="Google" id="ProtNLM"/>
    </source>
</evidence>
<feature type="signal peptide" evidence="2">
    <location>
        <begin position="1"/>
        <end position="23"/>
    </location>
</feature>
<feature type="region of interest" description="Disordered" evidence="1">
    <location>
        <begin position="191"/>
        <end position="220"/>
    </location>
</feature>
<dbReference type="AlphaFoldDB" id="A0A1B6J872"/>
<keyword evidence="2" id="KW-0732">Signal</keyword>
<name>A0A1B6J872_9HEMI</name>
<feature type="chain" id="PRO_5008585618" description="Coiled-coil domain-containing protein 134" evidence="2">
    <location>
        <begin position="24"/>
        <end position="220"/>
    </location>
</feature>
<dbReference type="PANTHER" id="PTHR14735:SF1">
    <property type="entry name" value="COILED-COIL DOMAIN-CONTAINING PROTEIN 134"/>
    <property type="match status" value="1"/>
</dbReference>
<evidence type="ECO:0000256" key="2">
    <source>
        <dbReference type="SAM" id="SignalP"/>
    </source>
</evidence>
<dbReference type="Pfam" id="PF15002">
    <property type="entry name" value="ERK-JNK_inhib"/>
    <property type="match status" value="1"/>
</dbReference>
<dbReference type="EMBL" id="GECU01012344">
    <property type="protein sequence ID" value="JAS95362.1"/>
    <property type="molecule type" value="Transcribed_RNA"/>
</dbReference>
<evidence type="ECO:0000313" key="3">
    <source>
        <dbReference type="EMBL" id="JAS95362.1"/>
    </source>
</evidence>
<organism evidence="3">
    <name type="scientific">Homalodisca liturata</name>
    <dbReference type="NCBI Taxonomy" id="320908"/>
    <lineage>
        <taxon>Eukaryota</taxon>
        <taxon>Metazoa</taxon>
        <taxon>Ecdysozoa</taxon>
        <taxon>Arthropoda</taxon>
        <taxon>Hexapoda</taxon>
        <taxon>Insecta</taxon>
        <taxon>Pterygota</taxon>
        <taxon>Neoptera</taxon>
        <taxon>Paraneoptera</taxon>
        <taxon>Hemiptera</taxon>
        <taxon>Auchenorrhyncha</taxon>
        <taxon>Membracoidea</taxon>
        <taxon>Cicadellidae</taxon>
        <taxon>Cicadellinae</taxon>
        <taxon>Proconiini</taxon>
        <taxon>Homalodisca</taxon>
    </lineage>
</organism>